<gene>
    <name evidence="5" type="ORF">DFP72DRAFT_886160</name>
    <name evidence="4" type="ORF">DFP72DRAFT_936478</name>
</gene>
<feature type="chain" id="PRO_5035101642" description="CBM1 domain-containing protein" evidence="2">
    <location>
        <begin position="24"/>
        <end position="164"/>
    </location>
</feature>
<evidence type="ECO:0000313" key="6">
    <source>
        <dbReference type="Proteomes" id="UP000521943"/>
    </source>
</evidence>
<dbReference type="GO" id="GO:0030248">
    <property type="term" value="F:cellulose binding"/>
    <property type="evidence" value="ECO:0007669"/>
    <property type="project" value="InterPro"/>
</dbReference>
<sequence length="164" mass="17339">MFPSSRLVFQMFAVCSTITMVAGATLTVAPTPVATATPAIETCPAPSEAPKCCPEFTTTTATFGQQCTSLMCKSQTTYWSRTVAAPTQGDAALTAAASSTTYSTYPNCRAGLYQQCGGVGFMGATECEGSMSVKCTTYNEWLAECVPKSFQTPCLTTPSVYCYH</sequence>
<evidence type="ECO:0000256" key="2">
    <source>
        <dbReference type="SAM" id="SignalP"/>
    </source>
</evidence>
<comment type="caution">
    <text evidence="5">The sequence shown here is derived from an EMBL/GenBank/DDBJ whole genome shotgun (WGS) entry which is preliminary data.</text>
</comment>
<reference evidence="5 6" key="1">
    <citation type="submission" date="2020-07" db="EMBL/GenBank/DDBJ databases">
        <title>Comparative genomics of pyrophilous fungi reveals a link between fire events and developmental genes.</title>
        <authorList>
            <consortium name="DOE Joint Genome Institute"/>
            <person name="Steindorff A.S."/>
            <person name="Carver A."/>
            <person name="Calhoun S."/>
            <person name="Stillman K."/>
            <person name="Liu H."/>
            <person name="Lipzen A."/>
            <person name="Pangilinan J."/>
            <person name="Labutti K."/>
            <person name="Bruns T.D."/>
            <person name="Grigoriev I.V."/>
        </authorList>
    </citation>
    <scope>NUCLEOTIDE SEQUENCE [LARGE SCALE GENOMIC DNA]</scope>
    <source>
        <strain evidence="5 6">CBS 144469</strain>
    </source>
</reference>
<dbReference type="GO" id="GO:0005576">
    <property type="term" value="C:extracellular region"/>
    <property type="evidence" value="ECO:0007669"/>
    <property type="project" value="InterPro"/>
</dbReference>
<dbReference type="SMART" id="SM00236">
    <property type="entry name" value="fCBD"/>
    <property type="match status" value="1"/>
</dbReference>
<feature type="signal peptide" evidence="2">
    <location>
        <begin position="1"/>
        <end position="23"/>
    </location>
</feature>
<dbReference type="AlphaFoldDB" id="A0A8H6I855"/>
<feature type="domain" description="CBM1" evidence="3">
    <location>
        <begin position="108"/>
        <end position="146"/>
    </location>
</feature>
<evidence type="ECO:0000313" key="5">
    <source>
        <dbReference type="EMBL" id="KAF6759263.1"/>
    </source>
</evidence>
<evidence type="ECO:0000256" key="1">
    <source>
        <dbReference type="ARBA" id="ARBA00022729"/>
    </source>
</evidence>
<dbReference type="Proteomes" id="UP000521943">
    <property type="component" value="Unassembled WGS sequence"/>
</dbReference>
<evidence type="ECO:0000259" key="3">
    <source>
        <dbReference type="PROSITE" id="PS51164"/>
    </source>
</evidence>
<dbReference type="Pfam" id="PF00734">
    <property type="entry name" value="CBM_1"/>
    <property type="match status" value="1"/>
</dbReference>
<dbReference type="EMBL" id="JACGCI010000166">
    <property type="protein sequence ID" value="KAF6742825.1"/>
    <property type="molecule type" value="Genomic_DNA"/>
</dbReference>
<accession>A0A8H6I855</accession>
<keyword evidence="1 2" id="KW-0732">Signal</keyword>
<dbReference type="EMBL" id="JACGCI010000016">
    <property type="protein sequence ID" value="KAF6759263.1"/>
    <property type="molecule type" value="Genomic_DNA"/>
</dbReference>
<dbReference type="GO" id="GO:0005975">
    <property type="term" value="P:carbohydrate metabolic process"/>
    <property type="evidence" value="ECO:0007669"/>
    <property type="project" value="InterPro"/>
</dbReference>
<dbReference type="InterPro" id="IPR000254">
    <property type="entry name" value="CBD"/>
</dbReference>
<protein>
    <recommendedName>
        <fullName evidence="3">CBM1 domain-containing protein</fullName>
    </recommendedName>
</protein>
<dbReference type="PROSITE" id="PS51164">
    <property type="entry name" value="CBM1_2"/>
    <property type="match status" value="1"/>
</dbReference>
<dbReference type="InterPro" id="IPR035971">
    <property type="entry name" value="CBD_sf"/>
</dbReference>
<dbReference type="SUPFAM" id="SSF57180">
    <property type="entry name" value="Cellulose-binding domain"/>
    <property type="match status" value="1"/>
</dbReference>
<name>A0A8H6I855_9AGAR</name>
<proteinExistence type="predicted"/>
<organism evidence="5 6">
    <name type="scientific">Ephemerocybe angulata</name>
    <dbReference type="NCBI Taxonomy" id="980116"/>
    <lineage>
        <taxon>Eukaryota</taxon>
        <taxon>Fungi</taxon>
        <taxon>Dikarya</taxon>
        <taxon>Basidiomycota</taxon>
        <taxon>Agaricomycotina</taxon>
        <taxon>Agaricomycetes</taxon>
        <taxon>Agaricomycetidae</taxon>
        <taxon>Agaricales</taxon>
        <taxon>Agaricineae</taxon>
        <taxon>Psathyrellaceae</taxon>
        <taxon>Ephemerocybe</taxon>
    </lineage>
</organism>
<dbReference type="OrthoDB" id="2119228at2759"/>
<evidence type="ECO:0000313" key="4">
    <source>
        <dbReference type="EMBL" id="KAF6742825.1"/>
    </source>
</evidence>
<keyword evidence="6" id="KW-1185">Reference proteome</keyword>